<evidence type="ECO:0008006" key="4">
    <source>
        <dbReference type="Google" id="ProtNLM"/>
    </source>
</evidence>
<sequence>MEIDIYKIIPIVFSSIAIAISIISIYFTRQNLKKQLRLGKLEEVLEILSFLDSHYKGLFLLFKDMEEKVEVLANRKEPPKNLQALAKYKESFIKMIDYDTLIRKVSRLNVLSKAYLPNNKNLKNKVLTIADVYFAMYTYVNFDGKLRTKSAYTVIPKPAEMQALVVEINDQIIFEMKLGYKHTRNRDYYKYYKNHFQKDLSNAILLERKRLEKERSASGNSL</sequence>
<protein>
    <recommendedName>
        <fullName evidence="4">DUF4760 domain-containing protein</fullName>
    </recommendedName>
</protein>
<organism evidence="2 3">
    <name type="scientific">Flavobacterium cerinum</name>
    <dbReference type="NCBI Taxonomy" id="2502784"/>
    <lineage>
        <taxon>Bacteria</taxon>
        <taxon>Pseudomonadati</taxon>
        <taxon>Bacteroidota</taxon>
        <taxon>Flavobacteriia</taxon>
        <taxon>Flavobacteriales</taxon>
        <taxon>Flavobacteriaceae</taxon>
        <taxon>Flavobacterium</taxon>
    </lineage>
</organism>
<reference evidence="2" key="1">
    <citation type="submission" date="2022-07" db="EMBL/GenBank/DDBJ databases">
        <title>Isolation, identification, and degradation of a PFOSA degrading strain from sewage treatment plant.</title>
        <authorList>
            <person name="Zhang L."/>
            <person name="Huo Y."/>
        </authorList>
    </citation>
    <scope>NUCLEOTIDE SEQUENCE</scope>
    <source>
        <strain evidence="2">C1</strain>
    </source>
</reference>
<evidence type="ECO:0000313" key="3">
    <source>
        <dbReference type="Proteomes" id="UP001059844"/>
    </source>
</evidence>
<keyword evidence="3" id="KW-1185">Reference proteome</keyword>
<dbReference type="RefSeq" id="WP_256550416.1">
    <property type="nucleotide sequence ID" value="NZ_CP101751.1"/>
</dbReference>
<evidence type="ECO:0000313" key="2">
    <source>
        <dbReference type="EMBL" id="UUC44733.1"/>
    </source>
</evidence>
<dbReference type="EMBL" id="CP101751">
    <property type="protein sequence ID" value="UUC44733.1"/>
    <property type="molecule type" value="Genomic_DNA"/>
</dbReference>
<keyword evidence="1" id="KW-0812">Transmembrane</keyword>
<evidence type="ECO:0000256" key="1">
    <source>
        <dbReference type="SAM" id="Phobius"/>
    </source>
</evidence>
<dbReference type="Proteomes" id="UP001059844">
    <property type="component" value="Chromosome"/>
</dbReference>
<feature type="transmembrane region" description="Helical" evidence="1">
    <location>
        <begin position="6"/>
        <end position="27"/>
    </location>
</feature>
<keyword evidence="1" id="KW-1133">Transmembrane helix</keyword>
<keyword evidence="1" id="KW-0472">Membrane</keyword>
<name>A0ABY5ISI6_9FLAO</name>
<accession>A0ABY5ISI6</accession>
<gene>
    <name evidence="2" type="ORF">NOX80_13970</name>
</gene>
<proteinExistence type="predicted"/>